<dbReference type="Pfam" id="PF08843">
    <property type="entry name" value="AbiEii"/>
    <property type="match status" value="1"/>
</dbReference>
<protein>
    <submittedName>
        <fullName evidence="1">Nucleotidyl transferase AbiEii/AbiGii toxin family protein</fullName>
    </submittedName>
</protein>
<dbReference type="EMBL" id="VBAK01000120">
    <property type="protein sequence ID" value="TMI89631.1"/>
    <property type="molecule type" value="Genomic_DNA"/>
</dbReference>
<evidence type="ECO:0000313" key="2">
    <source>
        <dbReference type="Proteomes" id="UP000318509"/>
    </source>
</evidence>
<dbReference type="GO" id="GO:0016740">
    <property type="term" value="F:transferase activity"/>
    <property type="evidence" value="ECO:0007669"/>
    <property type="project" value="UniProtKB-KW"/>
</dbReference>
<organism evidence="1 2">
    <name type="scientific">Candidatus Segetimicrobium genomatis</name>
    <dbReference type="NCBI Taxonomy" id="2569760"/>
    <lineage>
        <taxon>Bacteria</taxon>
        <taxon>Bacillati</taxon>
        <taxon>Candidatus Sysuimicrobiota</taxon>
        <taxon>Candidatus Sysuimicrobiia</taxon>
        <taxon>Candidatus Sysuimicrobiales</taxon>
        <taxon>Candidatus Segetimicrobiaceae</taxon>
        <taxon>Candidatus Segetimicrobium</taxon>
    </lineage>
</organism>
<keyword evidence="1" id="KW-0808">Transferase</keyword>
<dbReference type="AlphaFoldDB" id="A0A537K1H6"/>
<sequence length="261" mass="29226">MMTTDPLQKREVFHLVFLRALGRSAPLSTFAVKGGCNLRFFFGGVRYSEDIDLDSSGVPVHALRERVMTILASSGLLDTLRTFGIDRVQAPDISRAKQTETVQRFKVHLITTAGEDLPTKIDFSRRGFDAPIRSEPVSMSIVAAYRLAPIVAPHYAALPAAAQKVQALIARGAPQARDVFDLYTLGSQPEINPTALRARFRERDLRQAHDRIYEIEYAQYRDTVLSFLAPEDRATYGSSEIWDEIRLRVAALIGHPVKQDE</sequence>
<proteinExistence type="predicted"/>
<dbReference type="Gene3D" id="3.10.450.620">
    <property type="entry name" value="JHP933, nucleotidyltransferase-like core domain"/>
    <property type="match status" value="1"/>
</dbReference>
<gene>
    <name evidence="1" type="ORF">E6H00_09190</name>
</gene>
<dbReference type="InterPro" id="IPR014942">
    <property type="entry name" value="AbiEii"/>
</dbReference>
<dbReference type="Proteomes" id="UP000318509">
    <property type="component" value="Unassembled WGS sequence"/>
</dbReference>
<accession>A0A537K1H6</accession>
<comment type="caution">
    <text evidence="1">The sequence shown here is derived from an EMBL/GenBank/DDBJ whole genome shotgun (WGS) entry which is preliminary data.</text>
</comment>
<name>A0A537K1H6_9BACT</name>
<reference evidence="1 2" key="1">
    <citation type="journal article" date="2019" name="Nat. Microbiol.">
        <title>Mediterranean grassland soil C-N compound turnover is dependent on rainfall and depth, and is mediated by genomically divergent microorganisms.</title>
        <authorList>
            <person name="Diamond S."/>
            <person name="Andeer P.F."/>
            <person name="Li Z."/>
            <person name="Crits-Christoph A."/>
            <person name="Burstein D."/>
            <person name="Anantharaman K."/>
            <person name="Lane K.R."/>
            <person name="Thomas B.C."/>
            <person name="Pan C."/>
            <person name="Northen T.R."/>
            <person name="Banfield J.F."/>
        </authorList>
    </citation>
    <scope>NUCLEOTIDE SEQUENCE [LARGE SCALE GENOMIC DNA]</scope>
    <source>
        <strain evidence="1">NP_3</strain>
    </source>
</reference>
<evidence type="ECO:0000313" key="1">
    <source>
        <dbReference type="EMBL" id="TMI89631.1"/>
    </source>
</evidence>